<dbReference type="PROSITE" id="PS50082">
    <property type="entry name" value="WD_REPEATS_2"/>
    <property type="match status" value="7"/>
</dbReference>
<evidence type="ECO:0000256" key="2">
    <source>
        <dbReference type="ARBA" id="ARBA00022574"/>
    </source>
</evidence>
<dbReference type="PROSITE" id="PS50294">
    <property type="entry name" value="WD_REPEATS_REGION"/>
    <property type="match status" value="6"/>
</dbReference>
<dbReference type="PRINTS" id="PR00319">
    <property type="entry name" value="GPROTEINB"/>
</dbReference>
<dbReference type="Gene3D" id="2.130.10.10">
    <property type="entry name" value="YVTN repeat-like/Quinoprotein amine dehydrogenase"/>
    <property type="match status" value="1"/>
</dbReference>
<keyword evidence="2 5" id="KW-0853">WD repeat</keyword>
<proteinExistence type="predicted"/>
<feature type="region of interest" description="Disordered" evidence="6">
    <location>
        <begin position="1"/>
        <end position="22"/>
    </location>
</feature>
<dbReference type="InterPro" id="IPR015943">
    <property type="entry name" value="WD40/YVTN_repeat-like_dom_sf"/>
</dbReference>
<feature type="repeat" description="WD" evidence="5">
    <location>
        <begin position="408"/>
        <end position="449"/>
    </location>
</feature>
<dbReference type="PANTHER" id="PTHR19848">
    <property type="entry name" value="WD40 REPEAT PROTEIN"/>
    <property type="match status" value="1"/>
</dbReference>
<dbReference type="EMBL" id="HBHK01001713">
    <property type="protein sequence ID" value="CAD9664495.1"/>
    <property type="molecule type" value="Transcribed_RNA"/>
</dbReference>
<comment type="subcellular location">
    <subcellularLocation>
        <location evidence="1">Nucleus</location>
        <location evidence="1">Nucleolus</location>
    </subcellularLocation>
</comment>
<dbReference type="AlphaFoldDB" id="A0A7S2R9C4"/>
<feature type="repeat" description="WD" evidence="5">
    <location>
        <begin position="207"/>
        <end position="253"/>
    </location>
</feature>
<dbReference type="InterPro" id="IPR012972">
    <property type="entry name" value="NLE"/>
</dbReference>
<feature type="repeat" description="WD" evidence="5">
    <location>
        <begin position="165"/>
        <end position="206"/>
    </location>
</feature>
<evidence type="ECO:0000259" key="7">
    <source>
        <dbReference type="Pfam" id="PF08154"/>
    </source>
</evidence>
<evidence type="ECO:0000256" key="5">
    <source>
        <dbReference type="PROSITE-ProRule" id="PRU00221"/>
    </source>
</evidence>
<dbReference type="PANTHER" id="PTHR19848:SF0">
    <property type="entry name" value="NOTCHLESS PROTEIN HOMOLOG 1"/>
    <property type="match status" value="1"/>
</dbReference>
<feature type="domain" description="NLE" evidence="7">
    <location>
        <begin position="35"/>
        <end position="78"/>
    </location>
</feature>
<organism evidence="8">
    <name type="scientific">Mucochytrium quahogii</name>
    <dbReference type="NCBI Taxonomy" id="96639"/>
    <lineage>
        <taxon>Eukaryota</taxon>
        <taxon>Sar</taxon>
        <taxon>Stramenopiles</taxon>
        <taxon>Bigyra</taxon>
        <taxon>Labyrinthulomycetes</taxon>
        <taxon>Thraustochytrida</taxon>
        <taxon>Thraustochytriidae</taxon>
        <taxon>Mucochytrium</taxon>
    </lineage>
</organism>
<feature type="repeat" description="WD" evidence="5">
    <location>
        <begin position="123"/>
        <end position="164"/>
    </location>
</feature>
<dbReference type="InterPro" id="IPR019775">
    <property type="entry name" value="WD40_repeat_CS"/>
</dbReference>
<dbReference type="InterPro" id="IPR001632">
    <property type="entry name" value="WD40_G-protein_beta-like"/>
</dbReference>
<feature type="repeat" description="WD" evidence="5">
    <location>
        <begin position="493"/>
        <end position="526"/>
    </location>
</feature>
<evidence type="ECO:0000256" key="6">
    <source>
        <dbReference type="SAM" id="MobiDB-lite"/>
    </source>
</evidence>
<feature type="repeat" description="WD" evidence="5">
    <location>
        <begin position="254"/>
        <end position="283"/>
    </location>
</feature>
<dbReference type="CDD" id="cd00200">
    <property type="entry name" value="WD40"/>
    <property type="match status" value="1"/>
</dbReference>
<dbReference type="Pfam" id="PF08154">
    <property type="entry name" value="NLE"/>
    <property type="match status" value="1"/>
</dbReference>
<name>A0A7S2R9C4_9STRA</name>
<dbReference type="InterPro" id="IPR001680">
    <property type="entry name" value="WD40_rpt"/>
</dbReference>
<evidence type="ECO:0000256" key="3">
    <source>
        <dbReference type="ARBA" id="ARBA00022737"/>
    </source>
</evidence>
<evidence type="ECO:0000256" key="1">
    <source>
        <dbReference type="ARBA" id="ARBA00004604"/>
    </source>
</evidence>
<dbReference type="Pfam" id="PF00400">
    <property type="entry name" value="WD40"/>
    <property type="match status" value="7"/>
</dbReference>
<evidence type="ECO:0000313" key="8">
    <source>
        <dbReference type="EMBL" id="CAD9664495.1"/>
    </source>
</evidence>
<dbReference type="InterPro" id="IPR011047">
    <property type="entry name" value="Quinoprotein_ADH-like_sf"/>
</dbReference>
<protein>
    <recommendedName>
        <fullName evidence="7">NLE domain-containing protein</fullName>
    </recommendedName>
</protein>
<dbReference type="GO" id="GO:0000027">
    <property type="term" value="P:ribosomal large subunit assembly"/>
    <property type="evidence" value="ECO:0007669"/>
    <property type="project" value="TreeGrafter"/>
</dbReference>
<feature type="repeat" description="WD" evidence="5">
    <location>
        <begin position="450"/>
        <end position="491"/>
    </location>
</feature>
<dbReference type="SUPFAM" id="SSF50998">
    <property type="entry name" value="Quinoprotein alcohol dehydrogenase-like"/>
    <property type="match status" value="1"/>
</dbReference>
<dbReference type="PROSITE" id="PS00678">
    <property type="entry name" value="WD_REPEATS_1"/>
    <property type="match status" value="3"/>
</dbReference>
<dbReference type="SMART" id="SM00320">
    <property type="entry name" value="WD40"/>
    <property type="match status" value="8"/>
</dbReference>
<sequence length="526" mass="58958">MSSSKGGYKRPRKGEDDGSPKTMVVRLVSAVGGENEKPTSLPQIDVPLDSTTLQLERLVNELLGNEEKVPFAFFVTEEKHEVVGILKDVIVDKGISTESILEIKYEPLSLFRVNPVTRCTDDMPGHTDAILNVSFSPEGDRLASGGGDTTVRFWNISTRTPRFVCKGHKNHVLCGQWSPDGMKFASGDKSGTVIIFDPETGKLVHKLVGHKQWVTSLAWEPMHLNKACERVITASKDRTCRVWNTRTGRSEMTLTGHQDAIEAVKWGDGLVYTASRDKTIMVWAQRGKHELGGNESPFKLIRTLKGHAHRINFIALSTDYLNRTGPFDHTGQFFISDEEKKQNKKAPIAKAFDRDAAYKAAVERYAHAKQQHDKMFPEIPFERVVSCSDDLTLYLWHPSKDKHPVQRMFGHQHPVTHIAFSPDGRFFASASFDKKVKIWCGRSGRFLATLTGHVGHVYQVCWSPDSRLLATGSKDSVVKIWDVRNPRKAKESLGGHLDEVYTLDWSPNGELLASGGRDRVVKIWTS</sequence>
<evidence type="ECO:0000256" key="4">
    <source>
        <dbReference type="ARBA" id="ARBA00023242"/>
    </source>
</evidence>
<keyword evidence="4" id="KW-0539">Nucleus</keyword>
<dbReference type="GO" id="GO:0005730">
    <property type="term" value="C:nucleolus"/>
    <property type="evidence" value="ECO:0007669"/>
    <property type="project" value="UniProtKB-SubCell"/>
</dbReference>
<accession>A0A7S2R9C4</accession>
<dbReference type="PRINTS" id="PR00320">
    <property type="entry name" value="GPROTEINBRPT"/>
</dbReference>
<dbReference type="InterPro" id="IPR020472">
    <property type="entry name" value="WD40_PAC1"/>
</dbReference>
<reference evidence="8" key="1">
    <citation type="submission" date="2021-01" db="EMBL/GenBank/DDBJ databases">
        <authorList>
            <person name="Corre E."/>
            <person name="Pelletier E."/>
            <person name="Niang G."/>
            <person name="Scheremetjew M."/>
            <person name="Finn R."/>
            <person name="Kale V."/>
            <person name="Holt S."/>
            <person name="Cochrane G."/>
            <person name="Meng A."/>
            <person name="Brown T."/>
            <person name="Cohen L."/>
        </authorList>
    </citation>
    <scope>NUCLEOTIDE SEQUENCE</scope>
    <source>
        <strain evidence="8">NY070348D</strain>
    </source>
</reference>
<keyword evidence="3" id="KW-0677">Repeat</keyword>
<gene>
    <name evidence="8" type="ORF">QSP1433_LOCUS1039</name>
</gene>